<organism evidence="1 2">
    <name type="scientific">Peronospora effusa</name>
    <dbReference type="NCBI Taxonomy" id="542832"/>
    <lineage>
        <taxon>Eukaryota</taxon>
        <taxon>Sar</taxon>
        <taxon>Stramenopiles</taxon>
        <taxon>Oomycota</taxon>
        <taxon>Peronosporomycetes</taxon>
        <taxon>Peronosporales</taxon>
        <taxon>Peronosporaceae</taxon>
        <taxon>Peronospora</taxon>
    </lineage>
</organism>
<evidence type="ECO:0000313" key="2">
    <source>
        <dbReference type="Proteomes" id="UP000286097"/>
    </source>
</evidence>
<protein>
    <submittedName>
        <fullName evidence="1">Uncharacterized protein</fullName>
    </submittedName>
</protein>
<evidence type="ECO:0000313" key="1">
    <source>
        <dbReference type="EMBL" id="RQM12958.1"/>
    </source>
</evidence>
<comment type="caution">
    <text evidence="1">The sequence shown here is derived from an EMBL/GenBank/DDBJ whole genome shotgun (WGS) entry which is preliminary data.</text>
</comment>
<accession>A0A425C7K5</accession>
<proteinExistence type="predicted"/>
<name>A0A425C7K5_9STRA</name>
<dbReference type="EMBL" id="QKXF01000296">
    <property type="protein sequence ID" value="RQM12958.1"/>
    <property type="molecule type" value="Genomic_DNA"/>
</dbReference>
<dbReference type="Proteomes" id="UP000286097">
    <property type="component" value="Unassembled WGS sequence"/>
</dbReference>
<reference evidence="1 2" key="1">
    <citation type="submission" date="2018-06" db="EMBL/GenBank/DDBJ databases">
        <title>Comparative genomics of downy mildews reveals potential adaptations to biotrophy.</title>
        <authorList>
            <person name="Fletcher K."/>
            <person name="Klosterman S.J."/>
            <person name="Derevnina L."/>
            <person name="Martin F."/>
            <person name="Koike S."/>
            <person name="Reyes Chin-Wo S."/>
            <person name="Mou B."/>
            <person name="Michelmore R."/>
        </authorList>
    </citation>
    <scope>NUCLEOTIDE SEQUENCE [LARGE SCALE GENOMIC DNA]</scope>
    <source>
        <strain evidence="1 2">R13</strain>
    </source>
</reference>
<sequence>MGVSYGLAHKRDDLLLRSEILTGVIVAEHVVEGLKGICFPDTRRSYRSMTSAANIAYTLLPSTVLNTLNTLNTLATATPTPLKPYWKTL</sequence>
<gene>
    <name evidence="1" type="ORF">DD237_006893</name>
</gene>
<dbReference type="AlphaFoldDB" id="A0A425C7K5"/>
<dbReference type="VEuPathDB" id="FungiDB:DD237_006893"/>